<dbReference type="Proteomes" id="UP000470875">
    <property type="component" value="Unassembled WGS sequence"/>
</dbReference>
<gene>
    <name evidence="3" type="ORF">FYJ24_05960</name>
</gene>
<dbReference type="InterPro" id="IPR036291">
    <property type="entry name" value="NAD(P)-bd_dom_sf"/>
</dbReference>
<organism evidence="3 4">
    <name type="scientific">Scrofimicrobium canadense</name>
    <dbReference type="NCBI Taxonomy" id="2652290"/>
    <lineage>
        <taxon>Bacteria</taxon>
        <taxon>Bacillati</taxon>
        <taxon>Actinomycetota</taxon>
        <taxon>Actinomycetes</taxon>
        <taxon>Actinomycetales</taxon>
        <taxon>Actinomycetaceae</taxon>
        <taxon>Scrofimicrobium</taxon>
    </lineage>
</organism>
<dbReference type="CDD" id="cd05233">
    <property type="entry name" value="SDR_c"/>
    <property type="match status" value="1"/>
</dbReference>
<name>A0A6N7VRD2_9ACTO</name>
<evidence type="ECO:0000256" key="1">
    <source>
        <dbReference type="ARBA" id="ARBA00006484"/>
    </source>
</evidence>
<protein>
    <submittedName>
        <fullName evidence="3">SDR family NAD(P)-dependent oxidoreductase</fullName>
    </submittedName>
</protein>
<evidence type="ECO:0000313" key="4">
    <source>
        <dbReference type="Proteomes" id="UP000470875"/>
    </source>
</evidence>
<keyword evidence="2" id="KW-0560">Oxidoreductase</keyword>
<evidence type="ECO:0000256" key="2">
    <source>
        <dbReference type="ARBA" id="ARBA00023002"/>
    </source>
</evidence>
<comment type="caution">
    <text evidence="3">The sequence shown here is derived from an EMBL/GenBank/DDBJ whole genome shotgun (WGS) entry which is preliminary data.</text>
</comment>
<dbReference type="SUPFAM" id="SSF51735">
    <property type="entry name" value="NAD(P)-binding Rossmann-fold domains"/>
    <property type="match status" value="1"/>
</dbReference>
<reference evidence="3 4" key="1">
    <citation type="submission" date="2019-08" db="EMBL/GenBank/DDBJ databases">
        <title>In-depth cultivation of the pig gut microbiome towards novel bacterial diversity and tailored functional studies.</title>
        <authorList>
            <person name="Wylensek D."/>
            <person name="Hitch T.C.A."/>
            <person name="Clavel T."/>
        </authorList>
    </citation>
    <scope>NUCLEOTIDE SEQUENCE [LARGE SCALE GENOMIC DNA]</scope>
    <source>
        <strain evidence="3 4">WB03_NA08</strain>
    </source>
</reference>
<dbReference type="AlphaFoldDB" id="A0A6N7VRD2"/>
<dbReference type="GO" id="GO:0016020">
    <property type="term" value="C:membrane"/>
    <property type="evidence" value="ECO:0007669"/>
    <property type="project" value="TreeGrafter"/>
</dbReference>
<proteinExistence type="inferred from homology"/>
<dbReference type="Gene3D" id="3.40.50.720">
    <property type="entry name" value="NAD(P)-binding Rossmann-like Domain"/>
    <property type="match status" value="1"/>
</dbReference>
<dbReference type="PANTHER" id="PTHR44196:SF1">
    <property type="entry name" value="DEHYDROGENASE_REDUCTASE SDR FAMILY MEMBER 7B"/>
    <property type="match status" value="1"/>
</dbReference>
<sequence>MSASKKAAEVVEQYMVRVHVIVADLQNPSSARKIHEEIDSWGFTVDTLINNAGFSSFGDFADSGMGWEMGQIDVNVWALVALTKGFLPELLIAFNMCSCSVFDASGYLLWQLNDSSL</sequence>
<evidence type="ECO:0000313" key="3">
    <source>
        <dbReference type="EMBL" id="MSS84317.1"/>
    </source>
</evidence>
<dbReference type="GO" id="GO:0016491">
    <property type="term" value="F:oxidoreductase activity"/>
    <property type="evidence" value="ECO:0007669"/>
    <property type="project" value="UniProtKB-KW"/>
</dbReference>
<dbReference type="PANTHER" id="PTHR44196">
    <property type="entry name" value="DEHYDROGENASE/REDUCTASE SDR FAMILY MEMBER 7B"/>
    <property type="match status" value="1"/>
</dbReference>
<dbReference type="InterPro" id="IPR002347">
    <property type="entry name" value="SDR_fam"/>
</dbReference>
<keyword evidence="4" id="KW-1185">Reference proteome</keyword>
<dbReference type="Pfam" id="PF00106">
    <property type="entry name" value="adh_short"/>
    <property type="match status" value="1"/>
</dbReference>
<dbReference type="EMBL" id="VULO01000006">
    <property type="protein sequence ID" value="MSS84317.1"/>
    <property type="molecule type" value="Genomic_DNA"/>
</dbReference>
<comment type="similarity">
    <text evidence="1">Belongs to the short-chain dehydrogenases/reductases (SDR) family.</text>
</comment>
<accession>A0A6N7VRD2</accession>